<dbReference type="PANTHER" id="PTHR42798:SF6">
    <property type="entry name" value="CELL DIVISION ATP-BINDING PROTEIN FTSE"/>
    <property type="match status" value="1"/>
</dbReference>
<dbReference type="Gene3D" id="3.40.50.300">
    <property type="entry name" value="P-loop containing nucleotide triphosphate hydrolases"/>
    <property type="match status" value="1"/>
</dbReference>
<organism evidence="8 9">
    <name type="scientific">Candidatus Faecalibacterium intestinavium</name>
    <dbReference type="NCBI Taxonomy" id="2838580"/>
    <lineage>
        <taxon>Bacteria</taxon>
        <taxon>Bacillati</taxon>
        <taxon>Bacillota</taxon>
        <taxon>Clostridia</taxon>
        <taxon>Eubacteriales</taxon>
        <taxon>Oscillospiraceae</taxon>
        <taxon>Faecalibacterium</taxon>
    </lineage>
</organism>
<keyword evidence="4 8" id="KW-0067">ATP-binding</keyword>
<evidence type="ECO:0000256" key="1">
    <source>
        <dbReference type="ARBA" id="ARBA00005417"/>
    </source>
</evidence>
<keyword evidence="6" id="KW-1133">Transmembrane helix</keyword>
<dbReference type="PANTHER" id="PTHR42798">
    <property type="entry name" value="LIPOPROTEIN-RELEASING SYSTEM ATP-BINDING PROTEIN LOLD"/>
    <property type="match status" value="1"/>
</dbReference>
<keyword evidence="2" id="KW-0813">Transport</keyword>
<dbReference type="InterPro" id="IPR017911">
    <property type="entry name" value="MacB-like_ATP-bd"/>
</dbReference>
<dbReference type="CDD" id="cd03255">
    <property type="entry name" value="ABC_MJ0796_LolCDE_FtsE"/>
    <property type="match status" value="1"/>
</dbReference>
<reference evidence="8" key="1">
    <citation type="journal article" date="2021" name="PeerJ">
        <title>Extensive microbial diversity within the chicken gut microbiome revealed by metagenomics and culture.</title>
        <authorList>
            <person name="Gilroy R."/>
            <person name="Ravi A."/>
            <person name="Getino M."/>
            <person name="Pursley I."/>
            <person name="Horton D.L."/>
            <person name="Alikhan N.F."/>
            <person name="Baker D."/>
            <person name="Gharbi K."/>
            <person name="Hall N."/>
            <person name="Watson M."/>
            <person name="Adriaenssens E.M."/>
            <person name="Foster-Nyarko E."/>
            <person name="Jarju S."/>
            <person name="Secka A."/>
            <person name="Antonio M."/>
            <person name="Oren A."/>
            <person name="Chaudhuri R.R."/>
            <person name="La Ragione R."/>
            <person name="Hildebrand F."/>
            <person name="Pallen M.J."/>
        </authorList>
    </citation>
    <scope>NUCLEOTIDE SEQUENCE</scope>
    <source>
        <strain evidence="8">742</strain>
    </source>
</reference>
<dbReference type="GO" id="GO:0098796">
    <property type="term" value="C:membrane protein complex"/>
    <property type="evidence" value="ECO:0007669"/>
    <property type="project" value="UniProtKB-ARBA"/>
</dbReference>
<comment type="caution">
    <text evidence="8">The sequence shown here is derived from an EMBL/GenBank/DDBJ whole genome shotgun (WGS) entry which is preliminary data.</text>
</comment>
<sequence length="473" mass="51794">MLELRNIKKNYPIGGGVVEALKGISLQFRRSEFVSILGPSGCGKTTLLNIIGGLDQYTEGDLIINGRSTKGFKDRDWDSYRNHSVGFVFQSYNLIPHQTVLQNVELALTLSGVSRAERKARAVRALEEVGLGNQLNKRPSEMSGGQMQRVAIARALVNNPDIILADEPTGALDTETSVQVMELLKKISSDRLIVMVTHNPELAQRYSSRIIRVLDGRITGDSAPLSEEELNAERAADQAANEKAVREKKPSMSFPTAFMLSLKNLCTKKGRTALTAFAGSIGIIGIALIFSVSQGMTSYIELTQKNTLSSYPLSIQAASVDLTSLMQTFMDLSSDTAEHPLDQVYERPALQEMVSAMNNLETTENDLVSFKAYLDRQMAEEQSALAGAISGIQYAYDLDLQIYTKNVDGVIQKIGRRRPDAGAAGQRHGRPASHGGFRRGGLHGDGRRNQRRLAGAAAGPERRGRQRPDYQPV</sequence>
<dbReference type="Proteomes" id="UP000824178">
    <property type="component" value="Unassembled WGS sequence"/>
</dbReference>
<dbReference type="Pfam" id="PF00005">
    <property type="entry name" value="ABC_tran"/>
    <property type="match status" value="1"/>
</dbReference>
<dbReference type="PROSITE" id="PS50893">
    <property type="entry name" value="ABC_TRANSPORTER_2"/>
    <property type="match status" value="1"/>
</dbReference>
<keyword evidence="3" id="KW-0547">Nucleotide-binding</keyword>
<evidence type="ECO:0000256" key="3">
    <source>
        <dbReference type="ARBA" id="ARBA00022741"/>
    </source>
</evidence>
<evidence type="ECO:0000256" key="4">
    <source>
        <dbReference type="ARBA" id="ARBA00022840"/>
    </source>
</evidence>
<dbReference type="AlphaFoldDB" id="A0A9E2KLU4"/>
<evidence type="ECO:0000313" key="8">
    <source>
        <dbReference type="EMBL" id="MBU3820257.1"/>
    </source>
</evidence>
<dbReference type="GO" id="GO:0022857">
    <property type="term" value="F:transmembrane transporter activity"/>
    <property type="evidence" value="ECO:0007669"/>
    <property type="project" value="UniProtKB-ARBA"/>
</dbReference>
<dbReference type="SMART" id="SM00382">
    <property type="entry name" value="AAA"/>
    <property type="match status" value="1"/>
</dbReference>
<evidence type="ECO:0000256" key="5">
    <source>
        <dbReference type="SAM" id="MobiDB-lite"/>
    </source>
</evidence>
<feature type="region of interest" description="Disordered" evidence="5">
    <location>
        <begin position="418"/>
        <end position="473"/>
    </location>
</feature>
<comment type="similarity">
    <text evidence="1">Belongs to the ABC transporter superfamily.</text>
</comment>
<feature type="transmembrane region" description="Helical" evidence="6">
    <location>
        <begin position="273"/>
        <end position="292"/>
    </location>
</feature>
<evidence type="ECO:0000259" key="7">
    <source>
        <dbReference type="PROSITE" id="PS50893"/>
    </source>
</evidence>
<gene>
    <name evidence="8" type="ORF">H9864_07820</name>
</gene>
<dbReference type="InterPro" id="IPR017871">
    <property type="entry name" value="ABC_transporter-like_CS"/>
</dbReference>
<reference evidence="8" key="2">
    <citation type="submission" date="2021-04" db="EMBL/GenBank/DDBJ databases">
        <authorList>
            <person name="Gilroy R."/>
        </authorList>
    </citation>
    <scope>NUCLEOTIDE SEQUENCE</scope>
    <source>
        <strain evidence="8">742</strain>
    </source>
</reference>
<dbReference type="InterPro" id="IPR003439">
    <property type="entry name" value="ABC_transporter-like_ATP-bd"/>
</dbReference>
<keyword evidence="6" id="KW-0812">Transmembrane</keyword>
<feature type="domain" description="ABC transporter" evidence="7">
    <location>
        <begin position="2"/>
        <end position="240"/>
    </location>
</feature>
<dbReference type="GO" id="GO:0005524">
    <property type="term" value="F:ATP binding"/>
    <property type="evidence" value="ECO:0007669"/>
    <property type="project" value="UniProtKB-KW"/>
</dbReference>
<proteinExistence type="inferred from homology"/>
<name>A0A9E2KLU4_9FIRM</name>
<dbReference type="InterPro" id="IPR027417">
    <property type="entry name" value="P-loop_NTPase"/>
</dbReference>
<keyword evidence="6" id="KW-0472">Membrane</keyword>
<evidence type="ECO:0000313" key="9">
    <source>
        <dbReference type="Proteomes" id="UP000824178"/>
    </source>
</evidence>
<feature type="compositionally biased region" description="Basic and acidic residues" evidence="5">
    <location>
        <begin position="460"/>
        <end position="473"/>
    </location>
</feature>
<evidence type="ECO:0000256" key="2">
    <source>
        <dbReference type="ARBA" id="ARBA00022448"/>
    </source>
</evidence>
<dbReference type="SUPFAM" id="SSF52540">
    <property type="entry name" value="P-loop containing nucleoside triphosphate hydrolases"/>
    <property type="match status" value="1"/>
</dbReference>
<protein>
    <submittedName>
        <fullName evidence="8">ABC transporter ATP-binding protein</fullName>
    </submittedName>
</protein>
<dbReference type="FunFam" id="3.40.50.300:FF:000032">
    <property type="entry name" value="Export ABC transporter ATP-binding protein"/>
    <property type="match status" value="1"/>
</dbReference>
<feature type="compositionally biased region" description="Basic residues" evidence="5">
    <location>
        <begin position="427"/>
        <end position="441"/>
    </location>
</feature>
<dbReference type="EMBL" id="JAHLFH010000166">
    <property type="protein sequence ID" value="MBU3820257.1"/>
    <property type="molecule type" value="Genomic_DNA"/>
</dbReference>
<accession>A0A9E2KLU4</accession>
<dbReference type="GO" id="GO:0016887">
    <property type="term" value="F:ATP hydrolysis activity"/>
    <property type="evidence" value="ECO:0007669"/>
    <property type="project" value="InterPro"/>
</dbReference>
<dbReference type="PROSITE" id="PS00211">
    <property type="entry name" value="ABC_TRANSPORTER_1"/>
    <property type="match status" value="1"/>
</dbReference>
<evidence type="ECO:0000256" key="6">
    <source>
        <dbReference type="SAM" id="Phobius"/>
    </source>
</evidence>
<dbReference type="InterPro" id="IPR003593">
    <property type="entry name" value="AAA+_ATPase"/>
</dbReference>